<proteinExistence type="predicted"/>
<accession>A0A1I1S9M4</accession>
<evidence type="ECO:0000313" key="2">
    <source>
        <dbReference type="Proteomes" id="UP000182192"/>
    </source>
</evidence>
<reference evidence="1 2" key="1">
    <citation type="submission" date="2016-10" db="EMBL/GenBank/DDBJ databases">
        <authorList>
            <person name="de Groot N.N."/>
        </authorList>
    </citation>
    <scope>NUCLEOTIDE SEQUENCE [LARGE SCALE GENOMIC DNA]</scope>
    <source>
        <strain evidence="1 2">AR67</strain>
    </source>
</reference>
<dbReference type="Proteomes" id="UP000182192">
    <property type="component" value="Unassembled WGS sequence"/>
</dbReference>
<evidence type="ECO:0000313" key="1">
    <source>
        <dbReference type="EMBL" id="SFD40563.1"/>
    </source>
</evidence>
<dbReference type="AlphaFoldDB" id="A0A1I1S9M4"/>
<organism evidence="1 2">
    <name type="scientific">Ruminococcus albus</name>
    <dbReference type="NCBI Taxonomy" id="1264"/>
    <lineage>
        <taxon>Bacteria</taxon>
        <taxon>Bacillati</taxon>
        <taxon>Bacillota</taxon>
        <taxon>Clostridia</taxon>
        <taxon>Eubacteriales</taxon>
        <taxon>Oscillospiraceae</taxon>
        <taxon>Ruminococcus</taxon>
    </lineage>
</organism>
<protein>
    <submittedName>
        <fullName evidence="1">Uncharacterized protein</fullName>
    </submittedName>
</protein>
<name>A0A1I1S9M4_RUMAL</name>
<sequence length="105" mass="12202">MNMRITDHIDLFYPDGMAKSYASERRKAIRNSGSMFINDLQLDNLKLLITLVGSEQFMLLAEEFSDDIPTIEYRLDCLENFLNNPELFLSYLSCKSITNCYESKN</sequence>
<dbReference type="EMBL" id="FOKQ01000081">
    <property type="protein sequence ID" value="SFD40563.1"/>
    <property type="molecule type" value="Genomic_DNA"/>
</dbReference>
<gene>
    <name evidence="1" type="ORF">SAMN02910406_03828</name>
</gene>